<keyword evidence="2" id="KW-0012">Acyltransferase</keyword>
<evidence type="ECO:0000259" key="3">
    <source>
        <dbReference type="PROSITE" id="PS51186"/>
    </source>
</evidence>
<keyword evidence="1" id="KW-0808">Transferase</keyword>
<dbReference type="Proteomes" id="UP000011864">
    <property type="component" value="Chromosome"/>
</dbReference>
<accession>K7A553</accession>
<dbReference type="PANTHER" id="PTHR43877">
    <property type="entry name" value="AMINOALKYLPHOSPHONATE N-ACETYLTRANSFERASE-RELATED-RELATED"/>
    <property type="match status" value="1"/>
</dbReference>
<dbReference type="HOGENOM" id="CLU_013985_36_3_6"/>
<protein>
    <recommendedName>
        <fullName evidence="3">N-acetyltransferase domain-containing protein</fullName>
    </recommendedName>
</protein>
<dbReference type="AlphaFoldDB" id="K7A553"/>
<dbReference type="GO" id="GO:0016747">
    <property type="term" value="F:acyltransferase activity, transferring groups other than amino-acyl groups"/>
    <property type="evidence" value="ECO:0007669"/>
    <property type="project" value="InterPro"/>
</dbReference>
<dbReference type="EMBL" id="CP003837">
    <property type="protein sequence ID" value="AGH45889.1"/>
    <property type="molecule type" value="Genomic_DNA"/>
</dbReference>
<evidence type="ECO:0000256" key="2">
    <source>
        <dbReference type="ARBA" id="ARBA00023315"/>
    </source>
</evidence>
<keyword evidence="5" id="KW-1185">Reference proteome</keyword>
<dbReference type="InterPro" id="IPR016181">
    <property type="entry name" value="Acyl_CoA_acyltransferase"/>
</dbReference>
<feature type="domain" description="N-acetyltransferase" evidence="3">
    <location>
        <begin position="4"/>
        <end position="152"/>
    </location>
</feature>
<organism evidence="4 5">
    <name type="scientific">Paraglaciecola psychrophila 170</name>
    <dbReference type="NCBI Taxonomy" id="1129794"/>
    <lineage>
        <taxon>Bacteria</taxon>
        <taxon>Pseudomonadati</taxon>
        <taxon>Pseudomonadota</taxon>
        <taxon>Gammaproteobacteria</taxon>
        <taxon>Alteromonadales</taxon>
        <taxon>Alteromonadaceae</taxon>
        <taxon>Paraglaciecola</taxon>
    </lineage>
</organism>
<evidence type="ECO:0000313" key="5">
    <source>
        <dbReference type="Proteomes" id="UP000011864"/>
    </source>
</evidence>
<dbReference type="InterPro" id="IPR000182">
    <property type="entry name" value="GNAT_dom"/>
</dbReference>
<evidence type="ECO:0000313" key="4">
    <source>
        <dbReference type="EMBL" id="AGH45889.1"/>
    </source>
</evidence>
<dbReference type="eggNOG" id="COG0456">
    <property type="taxonomic scope" value="Bacteria"/>
</dbReference>
<dbReference type="Pfam" id="PF00583">
    <property type="entry name" value="Acetyltransf_1"/>
    <property type="match status" value="1"/>
</dbReference>
<dbReference type="SUPFAM" id="SSF55729">
    <property type="entry name" value="Acyl-CoA N-acyltransferases (Nat)"/>
    <property type="match status" value="1"/>
</dbReference>
<reference evidence="4 5" key="1">
    <citation type="journal article" date="2013" name="Genome Announc.">
        <title>Complete Genome Sequence of Glaciecola psychrophila Strain 170T.</title>
        <authorList>
            <person name="Yin J."/>
            <person name="Chen J."/>
            <person name="Liu G."/>
            <person name="Yu Y."/>
            <person name="Song L."/>
            <person name="Wang X."/>
            <person name="Qu X."/>
        </authorList>
    </citation>
    <scope>NUCLEOTIDE SEQUENCE [LARGE SCALE GENOMIC DNA]</scope>
    <source>
        <strain evidence="4 5">170</strain>
    </source>
</reference>
<sequence length="152" mass="16967">MSKLIIRAAVSADLPILRGFEQSIIATERPFNDCLKSEYICYYDIGALIDGESSSVMVAEEDGVIVGSGYARIKKSKAHLTHEFHAYLGFMFVAPTHRGRGINQFIIQALINWGKSQGMNDFYLEAYADNNSALKAYEKLGFKTTLIEMKLS</sequence>
<dbReference type="Gene3D" id="3.40.630.30">
    <property type="match status" value="1"/>
</dbReference>
<evidence type="ECO:0000256" key="1">
    <source>
        <dbReference type="ARBA" id="ARBA00022679"/>
    </source>
</evidence>
<dbReference type="InterPro" id="IPR050832">
    <property type="entry name" value="Bact_Acetyltransf"/>
</dbReference>
<dbReference type="PANTHER" id="PTHR43877:SF2">
    <property type="entry name" value="AMINOALKYLPHOSPHONATE N-ACETYLTRANSFERASE-RELATED"/>
    <property type="match status" value="1"/>
</dbReference>
<dbReference type="OrthoDB" id="1450704at2"/>
<dbReference type="STRING" id="1129794.C427_3781"/>
<name>K7A553_9ALTE</name>
<dbReference type="KEGG" id="gps:C427_3781"/>
<dbReference type="CDD" id="cd04301">
    <property type="entry name" value="NAT_SF"/>
    <property type="match status" value="1"/>
</dbReference>
<dbReference type="PROSITE" id="PS51186">
    <property type="entry name" value="GNAT"/>
    <property type="match status" value="1"/>
</dbReference>
<gene>
    <name evidence="4" type="ORF">C427_3781</name>
</gene>
<dbReference type="RefSeq" id="WP_007637737.1">
    <property type="nucleotide sequence ID" value="NC_020514.1"/>
</dbReference>
<dbReference type="PATRIC" id="fig|1129794.4.peg.3769"/>
<proteinExistence type="predicted"/>